<name>A0A6P1YDE8_9FIRM</name>
<evidence type="ECO:0000256" key="1">
    <source>
        <dbReference type="ARBA" id="ARBA00004308"/>
    </source>
</evidence>
<evidence type="ECO:0000256" key="4">
    <source>
        <dbReference type="ARBA" id="ARBA00022989"/>
    </source>
</evidence>
<evidence type="ECO:0000256" key="3">
    <source>
        <dbReference type="ARBA" id="ARBA00022692"/>
    </source>
</evidence>
<dbReference type="Pfam" id="PF04286">
    <property type="entry name" value="DUF445"/>
    <property type="match status" value="1"/>
</dbReference>
<evidence type="ECO:0000256" key="5">
    <source>
        <dbReference type="ARBA" id="ARBA00023136"/>
    </source>
</evidence>
<evidence type="ECO:0000313" key="7">
    <source>
        <dbReference type="EMBL" id="QIB26753.1"/>
    </source>
</evidence>
<dbReference type="InterPro" id="IPR007383">
    <property type="entry name" value="DUF445"/>
</dbReference>
<accession>A0A6P1YDE8</accession>
<dbReference type="EMBL" id="CP048617">
    <property type="protein sequence ID" value="QIB26753.1"/>
    <property type="molecule type" value="Genomic_DNA"/>
</dbReference>
<evidence type="ECO:0000256" key="2">
    <source>
        <dbReference type="ARBA" id="ARBA00008053"/>
    </source>
</evidence>
<keyword evidence="4 6" id="KW-1133">Transmembrane helix</keyword>
<dbReference type="RefSeq" id="WP_163234739.1">
    <property type="nucleotide sequence ID" value="NZ_CP048617.1"/>
</dbReference>
<reference evidence="7 8" key="1">
    <citation type="submission" date="2020-02" db="EMBL/GenBank/DDBJ databases">
        <title>Thermophilic hydrogen producing bacteria, Caloranaerobacter azorensis.</title>
        <authorList>
            <person name="Baek K."/>
        </authorList>
    </citation>
    <scope>NUCLEOTIDE SEQUENCE [LARGE SCALE GENOMIC DNA]</scope>
    <source>
        <strain evidence="7 8">T3-1</strain>
    </source>
</reference>
<sequence>MIIVQVLILAVIGAMIGWITNIIAIKLIFRPLKPITIPVINVKIQGLIPKRRQEMAKSIGQVVEEELVSVNEIIDKVIEQENLSNIMFIIKRKINGIIDEKLPSIIPSTFKNMIFNYVNEMVDSEGERILKDLIEKMVHKATNEVRLSEMIEEKINSFELEKIESIIISIAKRELKHIEILGGILGFLIGIIQGMLIILF</sequence>
<gene>
    <name evidence="7" type="ORF">G3A45_05225</name>
</gene>
<dbReference type="Proteomes" id="UP000464452">
    <property type="component" value="Chromosome"/>
</dbReference>
<comment type="subcellular location">
    <subcellularLocation>
        <location evidence="1">Endomembrane system</location>
    </subcellularLocation>
</comment>
<keyword evidence="5 6" id="KW-0472">Membrane</keyword>
<comment type="similarity">
    <text evidence="2">Belongs to the UPF0754 family.</text>
</comment>
<proteinExistence type="inferred from homology"/>
<dbReference type="PANTHER" id="PTHR35791">
    <property type="entry name" value="UPF0754 MEMBRANE PROTEIN YHEB"/>
    <property type="match status" value="1"/>
</dbReference>
<feature type="transmembrane region" description="Helical" evidence="6">
    <location>
        <begin position="6"/>
        <end position="29"/>
    </location>
</feature>
<organism evidence="7 8">
    <name type="scientific">Caloranaerobacter azorensis</name>
    <dbReference type="NCBI Taxonomy" id="116090"/>
    <lineage>
        <taxon>Bacteria</taxon>
        <taxon>Bacillati</taxon>
        <taxon>Bacillota</taxon>
        <taxon>Tissierellia</taxon>
        <taxon>Tissierellales</taxon>
        <taxon>Thermohalobacteraceae</taxon>
        <taxon>Caloranaerobacter</taxon>
    </lineage>
</organism>
<protein>
    <submittedName>
        <fullName evidence="7">DUF445 family protein</fullName>
    </submittedName>
</protein>
<evidence type="ECO:0000256" key="6">
    <source>
        <dbReference type="SAM" id="Phobius"/>
    </source>
</evidence>
<feature type="transmembrane region" description="Helical" evidence="6">
    <location>
        <begin position="180"/>
        <end position="199"/>
    </location>
</feature>
<evidence type="ECO:0000313" key="8">
    <source>
        <dbReference type="Proteomes" id="UP000464452"/>
    </source>
</evidence>
<keyword evidence="3 6" id="KW-0812">Transmembrane</keyword>
<dbReference type="PANTHER" id="PTHR35791:SF1">
    <property type="entry name" value="UPF0754 MEMBRANE PROTEIN YHEB"/>
    <property type="match status" value="1"/>
</dbReference>
<dbReference type="AlphaFoldDB" id="A0A6P1YDE8"/>
<dbReference type="KEGG" id="cazo:G3A45_05225"/>
<dbReference type="GO" id="GO:0012505">
    <property type="term" value="C:endomembrane system"/>
    <property type="evidence" value="ECO:0007669"/>
    <property type="project" value="UniProtKB-SubCell"/>
</dbReference>